<keyword evidence="4" id="KW-0012">Acyltransferase</keyword>
<evidence type="ECO:0000313" key="5">
    <source>
        <dbReference type="Proteomes" id="UP001597369"/>
    </source>
</evidence>
<gene>
    <name evidence="4" type="ORF">ACFSKU_14100</name>
</gene>
<feature type="domain" description="Acyltransferase 3" evidence="3">
    <location>
        <begin position="16"/>
        <end position="358"/>
    </location>
</feature>
<dbReference type="GO" id="GO:0016746">
    <property type="term" value="F:acyltransferase activity"/>
    <property type="evidence" value="ECO:0007669"/>
    <property type="project" value="UniProtKB-KW"/>
</dbReference>
<keyword evidence="2" id="KW-0472">Membrane</keyword>
<feature type="transmembrane region" description="Helical" evidence="2">
    <location>
        <begin position="197"/>
        <end position="219"/>
    </location>
</feature>
<dbReference type="Pfam" id="PF01757">
    <property type="entry name" value="Acyl_transf_3"/>
    <property type="match status" value="1"/>
</dbReference>
<dbReference type="InterPro" id="IPR002656">
    <property type="entry name" value="Acyl_transf_3_dom"/>
</dbReference>
<dbReference type="EC" id="2.3.-.-" evidence="4"/>
<dbReference type="RefSeq" id="WP_317206988.1">
    <property type="nucleotide sequence ID" value="NZ_JAJJWI010000051.1"/>
</dbReference>
<sequence>MTNVQKPSSIIEYKPQLDGLRFCAVLFVLIYHYLPMFQWVGGIINLAIFLVFFFVLSSYLITKILLSSKRRVQEGKYTDFQLASVFLLRRTLRIFPAYYFYLLILVLLPYAGQHVRDNAASFFLYLSNFDIYFTQEWGELTPHLWTLAVEEQFYLIWPWVIIFTPEKYLLKVLYLVVISGVISRAVLYLLMGSPDEIITLQVLMPTCIDGFGLGALLAYQHINGKTCAPVLFKLLLIASPLYIISLFSGYPFLAIVYDRLYIALIAMVVIEGANKGFNNVVGRFLENKVVLYLAKISYGIYLYHIFAAFIFWKALNKIAAVLNYRFGLDISDIVNVIAIPTVSFFFYMIVSIVLAALSWHLLERPVNNLKRFFMYTAPRKVTPAMQEQVQEHTDTDPDLVSPELKKGIASGSN</sequence>
<evidence type="ECO:0000256" key="2">
    <source>
        <dbReference type="SAM" id="Phobius"/>
    </source>
</evidence>
<dbReference type="Proteomes" id="UP001597369">
    <property type="component" value="Unassembled WGS sequence"/>
</dbReference>
<feature type="transmembrane region" description="Helical" evidence="2">
    <location>
        <begin position="43"/>
        <end position="66"/>
    </location>
</feature>
<keyword evidence="4" id="KW-0808">Transferase</keyword>
<organism evidence="4 5">
    <name type="scientific">Pontibacter silvestris</name>
    <dbReference type="NCBI Taxonomy" id="2305183"/>
    <lineage>
        <taxon>Bacteria</taxon>
        <taxon>Pseudomonadati</taxon>
        <taxon>Bacteroidota</taxon>
        <taxon>Cytophagia</taxon>
        <taxon>Cytophagales</taxon>
        <taxon>Hymenobacteraceae</taxon>
        <taxon>Pontibacter</taxon>
    </lineage>
</organism>
<dbReference type="InterPro" id="IPR050879">
    <property type="entry name" value="Acyltransferase_3"/>
</dbReference>
<keyword evidence="5" id="KW-1185">Reference proteome</keyword>
<feature type="transmembrane region" description="Helical" evidence="2">
    <location>
        <begin position="231"/>
        <end position="253"/>
    </location>
</feature>
<feature type="transmembrane region" description="Helical" evidence="2">
    <location>
        <begin position="259"/>
        <end position="277"/>
    </location>
</feature>
<dbReference type="PANTHER" id="PTHR23028">
    <property type="entry name" value="ACETYLTRANSFERASE"/>
    <property type="match status" value="1"/>
</dbReference>
<protein>
    <submittedName>
        <fullName evidence="4">Acyltransferase family protein</fullName>
        <ecNumber evidence="4">2.3.-.-</ecNumber>
    </submittedName>
</protein>
<dbReference type="PANTHER" id="PTHR23028:SF53">
    <property type="entry name" value="ACYL_TRANSF_3 DOMAIN-CONTAINING PROTEIN"/>
    <property type="match status" value="1"/>
</dbReference>
<accession>A0ABW4X000</accession>
<name>A0ABW4X000_9BACT</name>
<keyword evidence="2" id="KW-1133">Transmembrane helix</keyword>
<feature type="transmembrane region" description="Helical" evidence="2">
    <location>
        <begin position="333"/>
        <end position="362"/>
    </location>
</feature>
<evidence type="ECO:0000313" key="4">
    <source>
        <dbReference type="EMBL" id="MFD2068024.1"/>
    </source>
</evidence>
<comment type="caution">
    <text evidence="4">The sequence shown here is derived from an EMBL/GenBank/DDBJ whole genome shotgun (WGS) entry which is preliminary data.</text>
</comment>
<feature type="transmembrane region" description="Helical" evidence="2">
    <location>
        <begin position="20"/>
        <end position="37"/>
    </location>
</feature>
<evidence type="ECO:0000256" key="1">
    <source>
        <dbReference type="SAM" id="MobiDB-lite"/>
    </source>
</evidence>
<feature type="transmembrane region" description="Helical" evidence="2">
    <location>
        <begin position="172"/>
        <end position="191"/>
    </location>
</feature>
<dbReference type="EMBL" id="JBHUHV010000041">
    <property type="protein sequence ID" value="MFD2068024.1"/>
    <property type="molecule type" value="Genomic_DNA"/>
</dbReference>
<feature type="region of interest" description="Disordered" evidence="1">
    <location>
        <begin position="392"/>
        <end position="413"/>
    </location>
</feature>
<evidence type="ECO:0000259" key="3">
    <source>
        <dbReference type="Pfam" id="PF01757"/>
    </source>
</evidence>
<proteinExistence type="predicted"/>
<feature type="transmembrane region" description="Helical" evidence="2">
    <location>
        <begin position="144"/>
        <end position="165"/>
    </location>
</feature>
<feature type="transmembrane region" description="Helical" evidence="2">
    <location>
        <begin position="94"/>
        <end position="112"/>
    </location>
</feature>
<feature type="transmembrane region" description="Helical" evidence="2">
    <location>
        <begin position="289"/>
        <end position="313"/>
    </location>
</feature>
<keyword evidence="2" id="KW-0812">Transmembrane</keyword>
<reference evidence="5" key="1">
    <citation type="journal article" date="2019" name="Int. J. Syst. Evol. Microbiol.">
        <title>The Global Catalogue of Microorganisms (GCM) 10K type strain sequencing project: providing services to taxonomists for standard genome sequencing and annotation.</title>
        <authorList>
            <consortium name="The Broad Institute Genomics Platform"/>
            <consortium name="The Broad Institute Genome Sequencing Center for Infectious Disease"/>
            <person name="Wu L."/>
            <person name="Ma J."/>
        </authorList>
    </citation>
    <scope>NUCLEOTIDE SEQUENCE [LARGE SCALE GENOMIC DNA]</scope>
    <source>
        <strain evidence="5">JCM 16545</strain>
    </source>
</reference>